<dbReference type="GO" id="GO:0016787">
    <property type="term" value="F:hydrolase activity"/>
    <property type="evidence" value="ECO:0007669"/>
    <property type="project" value="UniProtKB-KW"/>
</dbReference>
<organism evidence="3 4">
    <name type="scientific">Gaopeijia maritima</name>
    <dbReference type="NCBI Taxonomy" id="3119007"/>
    <lineage>
        <taxon>Bacteria</taxon>
        <taxon>Pseudomonadati</taxon>
        <taxon>Gemmatimonadota</taxon>
        <taxon>Longimicrobiia</taxon>
        <taxon>Gaopeijiales</taxon>
        <taxon>Gaopeijiaceae</taxon>
        <taxon>Gaopeijia</taxon>
    </lineage>
</organism>
<name>A0ABU9E6Z5_9BACT</name>
<dbReference type="RefSeq" id="WP_405274778.1">
    <property type="nucleotide sequence ID" value="NZ_CP144380.1"/>
</dbReference>
<reference evidence="3 4" key="1">
    <citation type="submission" date="2024-02" db="EMBL/GenBank/DDBJ databases">
        <title>A novel Gemmatimonadota bacterium.</title>
        <authorList>
            <person name="Du Z.-J."/>
            <person name="Ye Y.-Q."/>
        </authorList>
    </citation>
    <scope>NUCLEOTIDE SEQUENCE [LARGE SCALE GENOMIC DNA]</scope>
    <source>
        <strain evidence="3 4">DH-20</strain>
    </source>
</reference>
<feature type="domain" description="Trehalase-like N-terminal" evidence="2">
    <location>
        <begin position="10"/>
        <end position="155"/>
    </location>
</feature>
<dbReference type="EMBL" id="JBBHLI010000002">
    <property type="protein sequence ID" value="MEK9500501.1"/>
    <property type="molecule type" value="Genomic_DNA"/>
</dbReference>
<dbReference type="PANTHER" id="PTHR31616:SF0">
    <property type="entry name" value="GLUCAN 1,4-ALPHA-GLUCOSIDASE"/>
    <property type="match status" value="1"/>
</dbReference>
<evidence type="ECO:0000259" key="1">
    <source>
        <dbReference type="Pfam" id="PF00723"/>
    </source>
</evidence>
<sequence>MAQNLQCLDLGLIGNGHVSALVDPDGAIVWYCTPRLDGDPIFCSLLDGDPAERRLEGSFAIELEGCVDTHQSYLENTAILRTVQRDAQGGALEILDFCPRFRQGGRSFHPSAFVRLIRPLGGDPRVRIRVRPRRDWGAAPCETTHGSNHIRYVGSPGGVLRLTTNAPITSILEGRPFILNRPVALVAGEDRQLAEAPLTVAQDFLRRTRGWWQDWTRTLAVPFEWQDEVIRAAITLKLSCFEDTGAIIAAPTTSIPEAADSSRNWDYRFCWLRDSVFVVRALNRLGATSTMEGLLSYLNNLIAGVGGEVPELQPVYGINWEADLVEREIDTLRGFRGIGPVRVGNDAYRQVQHDVYGGVVLALSQLVYDRRILSVDPEALLPRLEEAGRLARRFFGAPDAGIWEFRGSARPHTHSSLMCWVACDRLARVYRHLGRAADAERWGTEAVRMRDTLVDEAWSDELQSFTASFGGDTLDASVLLMFELGFLPPDHPKMLATLDAVEAELLRDGFVYRYTEEDDFGAPDNAFLVCTFWFVDALAMAGRIEDARRIFERLLSARTRLGLMAEHIDPATGELWGNFPQTYSMAGIINCALRLSRSWEGAV</sequence>
<comment type="caution">
    <text evidence="3">The sequence shown here is derived from an EMBL/GenBank/DDBJ whole genome shotgun (WGS) entry which is preliminary data.</text>
</comment>
<feature type="domain" description="GH15-like" evidence="1">
    <location>
        <begin position="229"/>
        <end position="592"/>
    </location>
</feature>
<dbReference type="Pfam" id="PF19291">
    <property type="entry name" value="TREH_N"/>
    <property type="match status" value="1"/>
</dbReference>
<dbReference type="SUPFAM" id="SSF48208">
    <property type="entry name" value="Six-hairpin glycosidases"/>
    <property type="match status" value="1"/>
</dbReference>
<dbReference type="InterPro" id="IPR012341">
    <property type="entry name" value="6hp_glycosidase-like_sf"/>
</dbReference>
<dbReference type="Proteomes" id="UP001484239">
    <property type="component" value="Unassembled WGS sequence"/>
</dbReference>
<gene>
    <name evidence="3" type="ORF">WI372_05895</name>
</gene>
<accession>A0ABU9E6Z5</accession>
<dbReference type="InterPro" id="IPR045582">
    <property type="entry name" value="Trehalase-like_N"/>
</dbReference>
<dbReference type="Pfam" id="PF00723">
    <property type="entry name" value="Glyco_hydro_15"/>
    <property type="match status" value="1"/>
</dbReference>
<keyword evidence="3" id="KW-0378">Hydrolase</keyword>
<dbReference type="PANTHER" id="PTHR31616">
    <property type="entry name" value="TREHALASE"/>
    <property type="match status" value="1"/>
</dbReference>
<evidence type="ECO:0000259" key="2">
    <source>
        <dbReference type="Pfam" id="PF19291"/>
    </source>
</evidence>
<protein>
    <submittedName>
        <fullName evidence="3">Glycoside hydrolase family 15 protein</fullName>
    </submittedName>
</protein>
<dbReference type="InterPro" id="IPR011613">
    <property type="entry name" value="GH15-like"/>
</dbReference>
<dbReference type="Gene3D" id="1.50.10.10">
    <property type="match status" value="1"/>
</dbReference>
<dbReference type="InterPro" id="IPR008928">
    <property type="entry name" value="6-hairpin_glycosidase_sf"/>
</dbReference>
<keyword evidence="4" id="KW-1185">Reference proteome</keyword>
<proteinExistence type="predicted"/>
<evidence type="ECO:0000313" key="4">
    <source>
        <dbReference type="Proteomes" id="UP001484239"/>
    </source>
</evidence>
<evidence type="ECO:0000313" key="3">
    <source>
        <dbReference type="EMBL" id="MEK9500501.1"/>
    </source>
</evidence>